<dbReference type="STRING" id="1855823.MCCS_25420"/>
<dbReference type="KEGG" id="mcak:MCCS_25420"/>
<dbReference type="AlphaFoldDB" id="A0A1W7AES8"/>
<evidence type="ECO:0008006" key="3">
    <source>
        <dbReference type="Google" id="ProtNLM"/>
    </source>
</evidence>
<protein>
    <recommendedName>
        <fullName evidence="3">YfbU family protein</fullName>
    </recommendedName>
</protein>
<dbReference type="Proteomes" id="UP000194154">
    <property type="component" value="Chromosome"/>
</dbReference>
<accession>A0A1W7AES8</accession>
<dbReference type="OrthoDB" id="2418453at2"/>
<keyword evidence="2" id="KW-1185">Reference proteome</keyword>
<evidence type="ECO:0000313" key="1">
    <source>
        <dbReference type="EMBL" id="ARQ08097.1"/>
    </source>
</evidence>
<organism evidence="1 2">
    <name type="scientific">Macrococcoides canis</name>
    <dbReference type="NCBI Taxonomy" id="1855823"/>
    <lineage>
        <taxon>Bacteria</taxon>
        <taxon>Bacillati</taxon>
        <taxon>Bacillota</taxon>
        <taxon>Bacilli</taxon>
        <taxon>Bacillales</taxon>
        <taxon>Staphylococcaceae</taxon>
        <taxon>Macrococcoides</taxon>
    </lineage>
</organism>
<dbReference type="GeneID" id="35296603"/>
<dbReference type="InterPro" id="IPR023146">
    <property type="entry name" value="YfbU_alpha-helical_sf"/>
</dbReference>
<gene>
    <name evidence="1" type="ORF">MCCS_25420</name>
</gene>
<dbReference type="Gene3D" id="1.10.3190.10">
    <property type="entry name" value="yfbu gene product, domain 2"/>
    <property type="match status" value="1"/>
</dbReference>
<proteinExistence type="predicted"/>
<dbReference type="EMBL" id="CP021059">
    <property type="protein sequence ID" value="ARQ08097.1"/>
    <property type="molecule type" value="Genomic_DNA"/>
</dbReference>
<reference evidence="1 2" key="1">
    <citation type="journal article" date="2017" name="Int. J. Syst. Evol. Microbiol.">
        <title>Macrococcus canis sp. nov., a skin bacterium associated with infections in dogs.</title>
        <authorList>
            <person name="Gobeli Brawand S."/>
            <person name="Cotting K."/>
            <person name="Gomez-Sanz E."/>
            <person name="Collaud A."/>
            <person name="Thomann A."/>
            <person name="Brodard I."/>
            <person name="Rodriguez-Campos S."/>
            <person name="Strauss C."/>
            <person name="Perreten V."/>
        </authorList>
    </citation>
    <scope>NUCLEOTIDE SEQUENCE [LARGE SCALE GENOMIC DNA]</scope>
    <source>
        <strain evidence="1 2">KM45013</strain>
    </source>
</reference>
<name>A0A1W7AES8_9STAP</name>
<evidence type="ECO:0000313" key="2">
    <source>
        <dbReference type="Proteomes" id="UP000194154"/>
    </source>
</evidence>
<sequence length="185" mass="22299">MNDITQNNFSQEPNVNYPFNRLLLFKMYQILEKVDLPNAELHCLHKNVIRECRVEQYPLLFEELTPENERISPAVMRTVEAIIKMYVHLNKSYRTLSDELQQQIMQHPYYNFIGFNLNEETDYEYYANYYLNDLGSYDSVLNLDQFHSMVTKPKSLQKYSAMLKQYEKYKINTYLTYENIIRILS</sequence>
<dbReference type="Pfam" id="PF03887">
    <property type="entry name" value="YfbU"/>
    <property type="match status" value="1"/>
</dbReference>
<dbReference type="SUPFAM" id="SSF116960">
    <property type="entry name" value="YfbU-like"/>
    <property type="match status" value="1"/>
</dbReference>
<dbReference type="RefSeq" id="WP_086043612.1">
    <property type="nucleotide sequence ID" value="NZ_CBCRZA010000009.1"/>
</dbReference>
<dbReference type="InterPro" id="IPR005587">
    <property type="entry name" value="UPF0304_YfbU"/>
</dbReference>